<dbReference type="RefSeq" id="WP_157671784.1">
    <property type="nucleotide sequence ID" value="NZ_CP010802.1"/>
</dbReference>
<name>A0A0M4D5V0_9BACT</name>
<reference evidence="2 3" key="1">
    <citation type="submission" date="2015-07" db="EMBL/GenBank/DDBJ databases">
        <title>Isolation and Genomic Characterization of a Novel Halophilic Metal-Reducing Deltaproteobacterium from the Deep Subsurface.</title>
        <authorList>
            <person name="Badalamenti J.P."/>
            <person name="Summers Z.M."/>
            <person name="Gralnick J.A."/>
            <person name="Bond D.R."/>
        </authorList>
    </citation>
    <scope>NUCLEOTIDE SEQUENCE [LARGE SCALE GENOMIC DNA]</scope>
    <source>
        <strain evidence="2 3">WTL</strain>
    </source>
</reference>
<sequence length="788" mass="88274">MKTVKSIRSDIPSRMWPVYTTGYVFDSFGRLRELTYPDGEVLTYTYDQGGLLETAKGKKGGKSYEYLLDLAYDEYGQRVRLQLGNGVETRYDYDSLTRRLDHIFTTGDGGVLQNIDYSYDNVGNIKKTENQPFITRDATSRSVVQEYGYDDLHRLTSAVGKYAIGSDHLDRYAGTFAYDSIGNFQTKDQRHWYEDPLTGIQSDRPKTSYNFAYQYKGPQPHAVTNVGGNTYSYDASGNLALRVDDQTGQSRQILWNEENRITSLLDQGKETIFRYDDGGTRIFKSGKYGETIYVDPNFSIRNGEVASKHIFAGSTRIATKMVMKENRTGASKKTYVRPTDNKGDSATVPEKSQGNHGQVDKTLDPVLQEQVNGKAWEQRDRKTSSANGKGLGKEKRNANGGDAARETLLPGNSEKGLENALANGNGSKTGIYKRLDRLGYEVTIDHRIVLKGTDPTDPDSGTPIFTGPTIPEEQQIYYFHGDHLGSSSVITDRFGRNYEHLEYFPYGETWVEETRSERNLPFKFTGKELDPETGLYYFGARYYDPVVSVWVSVDPNIYSIFENKREFEFSRKLSLYSYVENRPLLLIDPDGKDSYLLTWLKAPGEVGHAAFGVDLYQKNIDASTGKVTYSDTGKIQILELWPGVAVGKTNSRDDVKSDYNVGQVVDKNDIVNYKGGENRSAEGVLQITNGKNTEEKAFSTERILRTMESFKNKNKLYNGEKNNCSDYAAEGVSASGLKLGSKDKVTALGGILSSDVRTPNKLWRDTSSQPGVNVLKDPGGKVNEGYDF</sequence>
<evidence type="ECO:0000313" key="2">
    <source>
        <dbReference type="EMBL" id="ALC16210.1"/>
    </source>
</evidence>
<dbReference type="NCBIfam" id="TIGR03696">
    <property type="entry name" value="Rhs_assc_core"/>
    <property type="match status" value="1"/>
</dbReference>
<dbReference type="PANTHER" id="PTHR32305:SF15">
    <property type="entry name" value="PROTEIN RHSA-RELATED"/>
    <property type="match status" value="1"/>
</dbReference>
<dbReference type="Pfam" id="PF05593">
    <property type="entry name" value="RHS_repeat"/>
    <property type="match status" value="1"/>
</dbReference>
<dbReference type="OrthoDB" id="9757552at2"/>
<dbReference type="EMBL" id="CP010802">
    <property type="protein sequence ID" value="ALC16210.1"/>
    <property type="molecule type" value="Genomic_DNA"/>
</dbReference>
<protein>
    <recommendedName>
        <fullName evidence="4">RHS repeat-associated core domain-containing protein</fullName>
    </recommendedName>
</protein>
<proteinExistence type="predicted"/>
<dbReference type="InterPro" id="IPR031325">
    <property type="entry name" value="RHS_repeat"/>
</dbReference>
<evidence type="ECO:0008006" key="4">
    <source>
        <dbReference type="Google" id="ProtNLM"/>
    </source>
</evidence>
<dbReference type="KEGG" id="des:DSOUD_1431"/>
<feature type="region of interest" description="Disordered" evidence="1">
    <location>
        <begin position="324"/>
        <end position="428"/>
    </location>
</feature>
<evidence type="ECO:0000256" key="1">
    <source>
        <dbReference type="SAM" id="MobiDB-lite"/>
    </source>
</evidence>
<dbReference type="InterPro" id="IPR050708">
    <property type="entry name" value="T6SS_VgrG/RHS"/>
</dbReference>
<dbReference type="STRING" id="1603606.DSOUD_1431"/>
<dbReference type="Gene3D" id="2.180.10.10">
    <property type="entry name" value="RHS repeat-associated core"/>
    <property type="match status" value="2"/>
</dbReference>
<accession>A0A0M4D5V0</accession>
<dbReference type="PATRIC" id="fig|1603606.3.peg.1561"/>
<evidence type="ECO:0000313" key="3">
    <source>
        <dbReference type="Proteomes" id="UP000057158"/>
    </source>
</evidence>
<keyword evidence="3" id="KW-1185">Reference proteome</keyword>
<dbReference type="Proteomes" id="UP000057158">
    <property type="component" value="Chromosome"/>
</dbReference>
<gene>
    <name evidence="2" type="ORF">DSOUD_1431</name>
</gene>
<dbReference type="InterPro" id="IPR022385">
    <property type="entry name" value="Rhs_assc_core"/>
</dbReference>
<organism evidence="2 3">
    <name type="scientific">Desulfuromonas soudanensis</name>
    <dbReference type="NCBI Taxonomy" id="1603606"/>
    <lineage>
        <taxon>Bacteria</taxon>
        <taxon>Pseudomonadati</taxon>
        <taxon>Thermodesulfobacteriota</taxon>
        <taxon>Desulfuromonadia</taxon>
        <taxon>Desulfuromonadales</taxon>
        <taxon>Desulfuromonadaceae</taxon>
        <taxon>Desulfuromonas</taxon>
    </lineage>
</organism>
<dbReference type="PANTHER" id="PTHR32305">
    <property type="match status" value="1"/>
</dbReference>
<dbReference type="AlphaFoldDB" id="A0A0M4D5V0"/>